<organism evidence="6 7">
    <name type="scientific">Oleispira antarctica RB-8</name>
    <dbReference type="NCBI Taxonomy" id="698738"/>
    <lineage>
        <taxon>Bacteria</taxon>
        <taxon>Pseudomonadati</taxon>
        <taxon>Pseudomonadota</taxon>
        <taxon>Gammaproteobacteria</taxon>
        <taxon>Oceanospirillales</taxon>
        <taxon>Oceanospirillaceae</taxon>
        <taxon>Oleispira</taxon>
    </lineage>
</organism>
<dbReference type="PATRIC" id="fig|698738.3.peg.214"/>
<dbReference type="Gene3D" id="1.20.1420.20">
    <property type="entry name" value="M75 peptidase, HXXE motif"/>
    <property type="match status" value="1"/>
</dbReference>
<evidence type="ECO:0000256" key="4">
    <source>
        <dbReference type="SAM" id="SignalP"/>
    </source>
</evidence>
<name>R4YJE4_OLEAN</name>
<dbReference type="Proteomes" id="UP000032749">
    <property type="component" value="Chromosome"/>
</dbReference>
<keyword evidence="2 4" id="KW-0732">Signal</keyword>
<evidence type="ECO:0000259" key="5">
    <source>
        <dbReference type="Pfam" id="PF09375"/>
    </source>
</evidence>
<dbReference type="EMBL" id="FO203512">
    <property type="protein sequence ID" value="CCK74381.1"/>
    <property type="molecule type" value="Genomic_DNA"/>
</dbReference>
<feature type="region of interest" description="Disordered" evidence="3">
    <location>
        <begin position="224"/>
        <end position="257"/>
    </location>
</feature>
<evidence type="ECO:0000256" key="3">
    <source>
        <dbReference type="SAM" id="MobiDB-lite"/>
    </source>
</evidence>
<dbReference type="CDD" id="cd14657">
    <property type="entry name" value="Imelysin_IrpA-like"/>
    <property type="match status" value="1"/>
</dbReference>
<feature type="compositionally biased region" description="Basic and acidic residues" evidence="3">
    <location>
        <begin position="234"/>
        <end position="244"/>
    </location>
</feature>
<evidence type="ECO:0000256" key="1">
    <source>
        <dbReference type="ARBA" id="ARBA00004196"/>
    </source>
</evidence>
<feature type="chain" id="PRO_5004374206" description="Imelysin-like domain-containing protein" evidence="4">
    <location>
        <begin position="19"/>
        <end position="503"/>
    </location>
</feature>
<dbReference type="InterPro" id="IPR018976">
    <property type="entry name" value="Imelysin-like"/>
</dbReference>
<sequence length="503" mass="52872">MKFLKLAACITSASLLIACGGGDNDSNNDTPAPAINVEKAQLVLDTNAEIAYAAYTDSVVTAKALKVALTALKDDPTTETLAAAKKAWLISREPYGQTEVYRFRNSPVDSLDVEGDLNAWPLGEALIDYVETNTTDFGDDQVGITGNDAGINGGGAITAAQAQAAQANNIIGNVNVTIDVNLLKNTLSAEDEHDVITGYHAIEFLLWGQDLKAPANQMVAAKQAIAAESTPDPRTTDGSDRDEAINSGSTGGQRPLADFVSNAAGDTAARRHAYLEVVVDKLIADLEAVQAEWATGSDINYRATFTTIADAADAKKKLTEILTGMGTLSEGELAGERMQIAFSSNSQEDEHSCFSDNTHRDIWLNAEGVSNSFTGIYTGYDHDLDPTTADIVSPGLTAVDGYGIEDYLTEVGLSGIATTAAAALATTEVNYTAIDTSARTGGKPFDVLIMDANKTDTNPVAKTIISLNAQSRAIQDAANQLGLGTVVDPKASDCDTQDPTTEC</sequence>
<feature type="domain" description="Imelysin-like" evidence="5">
    <location>
        <begin position="51"/>
        <end position="471"/>
    </location>
</feature>
<reference evidence="6 7" key="1">
    <citation type="journal article" date="2013" name="Nat. Commun.">
        <title>Genome sequence and functional genomic analysis of the oil-degrading bacterium Oleispira antarctica.</title>
        <authorList>
            <person name="Kube M."/>
            <person name="Chernikova T.N."/>
            <person name="Al-Ramahi Y."/>
            <person name="Beloqui A."/>
            <person name="Lopez-Cortez N."/>
            <person name="Guazzaroni M.E."/>
            <person name="Heipieper H.J."/>
            <person name="Klages S."/>
            <person name="Kotsyurbenko O.R."/>
            <person name="Langer I."/>
            <person name="Nechitaylo T.Y."/>
            <person name="Lunsdorf H."/>
            <person name="Fernandez M."/>
            <person name="Juarez S."/>
            <person name="Ciordia S."/>
            <person name="Singer A."/>
            <person name="Kagan O."/>
            <person name="Egorova O."/>
            <person name="Petit P.A."/>
            <person name="Stogios P."/>
            <person name="Kim Y."/>
            <person name="Tchigvintsev A."/>
            <person name="Flick R."/>
            <person name="Denaro R."/>
            <person name="Genovese M."/>
            <person name="Albar J.P."/>
            <person name="Reva O.N."/>
            <person name="Martinez-Gomariz M."/>
            <person name="Tran H."/>
            <person name="Ferrer M."/>
            <person name="Savchenko A."/>
            <person name="Yakunin A.F."/>
            <person name="Yakimov M.M."/>
            <person name="Golyshina O.V."/>
            <person name="Reinhardt R."/>
            <person name="Golyshin P.N."/>
        </authorList>
    </citation>
    <scope>NUCLEOTIDE SEQUENCE [LARGE SCALE GENOMIC DNA]</scope>
</reference>
<proteinExistence type="predicted"/>
<dbReference type="KEGG" id="oai:OLEAN_C02050"/>
<dbReference type="Pfam" id="PF09375">
    <property type="entry name" value="Peptidase_M75"/>
    <property type="match status" value="1"/>
</dbReference>
<evidence type="ECO:0000256" key="2">
    <source>
        <dbReference type="ARBA" id="ARBA00022729"/>
    </source>
</evidence>
<comment type="subcellular location">
    <subcellularLocation>
        <location evidence="1">Cell envelope</location>
    </subcellularLocation>
</comment>
<dbReference type="PROSITE" id="PS51257">
    <property type="entry name" value="PROKAR_LIPOPROTEIN"/>
    <property type="match status" value="1"/>
</dbReference>
<evidence type="ECO:0000313" key="7">
    <source>
        <dbReference type="Proteomes" id="UP000032749"/>
    </source>
</evidence>
<keyword evidence="7" id="KW-1185">Reference proteome</keyword>
<dbReference type="OrthoDB" id="9764688at2"/>
<dbReference type="InterPro" id="IPR038352">
    <property type="entry name" value="Imelysin_sf"/>
</dbReference>
<dbReference type="AlphaFoldDB" id="R4YJE4"/>
<feature type="signal peptide" evidence="4">
    <location>
        <begin position="1"/>
        <end position="18"/>
    </location>
</feature>
<evidence type="ECO:0000313" key="6">
    <source>
        <dbReference type="EMBL" id="CCK74381.1"/>
    </source>
</evidence>
<dbReference type="HOGENOM" id="CLU_048993_0_0_6"/>
<dbReference type="GO" id="GO:0030313">
    <property type="term" value="C:cell envelope"/>
    <property type="evidence" value="ECO:0007669"/>
    <property type="project" value="UniProtKB-SubCell"/>
</dbReference>
<protein>
    <recommendedName>
        <fullName evidence="5">Imelysin-like domain-containing protein</fullName>
    </recommendedName>
</protein>
<dbReference type="STRING" id="698738.OLEAN_C02050"/>
<gene>
    <name evidence="6" type="ORF">OLEAN_C02050</name>
</gene>
<accession>R4YJE4</accession>